<dbReference type="PROSITE" id="PS50885">
    <property type="entry name" value="HAMP"/>
    <property type="match status" value="1"/>
</dbReference>
<dbReference type="GO" id="GO:0007165">
    <property type="term" value="P:signal transduction"/>
    <property type="evidence" value="ECO:0007669"/>
    <property type="project" value="InterPro"/>
</dbReference>
<dbReference type="SUPFAM" id="SSF55073">
    <property type="entry name" value="Nucleotide cyclase"/>
    <property type="match status" value="1"/>
</dbReference>
<dbReference type="CDD" id="cd06225">
    <property type="entry name" value="HAMP"/>
    <property type="match status" value="1"/>
</dbReference>
<dbReference type="SMART" id="SM00304">
    <property type="entry name" value="HAMP"/>
    <property type="match status" value="1"/>
</dbReference>
<evidence type="ECO:0000259" key="2">
    <source>
        <dbReference type="PROSITE" id="PS50112"/>
    </source>
</evidence>
<dbReference type="NCBIfam" id="TIGR00254">
    <property type="entry name" value="GGDEF"/>
    <property type="match status" value="1"/>
</dbReference>
<dbReference type="InterPro" id="IPR029787">
    <property type="entry name" value="Nucleotide_cyclase"/>
</dbReference>
<dbReference type="PROSITE" id="PS50112">
    <property type="entry name" value="PAS"/>
    <property type="match status" value="1"/>
</dbReference>
<dbReference type="NCBIfam" id="TIGR00229">
    <property type="entry name" value="sensory_box"/>
    <property type="match status" value="1"/>
</dbReference>
<feature type="domain" description="EAL" evidence="4">
    <location>
        <begin position="680"/>
        <end position="934"/>
    </location>
</feature>
<evidence type="ECO:0000259" key="3">
    <source>
        <dbReference type="PROSITE" id="PS50113"/>
    </source>
</evidence>
<dbReference type="Gene3D" id="3.20.20.450">
    <property type="entry name" value="EAL domain"/>
    <property type="match status" value="1"/>
</dbReference>
<dbReference type="RefSeq" id="WP_094291011.1">
    <property type="nucleotide sequence ID" value="NZ_NOIG01000011.1"/>
</dbReference>
<evidence type="ECO:0000256" key="1">
    <source>
        <dbReference type="SAM" id="Phobius"/>
    </source>
</evidence>
<name>A0A235EIC4_9BURK</name>
<dbReference type="InterPro" id="IPR000700">
    <property type="entry name" value="PAS-assoc_C"/>
</dbReference>
<gene>
    <name evidence="7" type="ORF">CBY09_18380</name>
</gene>
<dbReference type="GO" id="GO:0016020">
    <property type="term" value="C:membrane"/>
    <property type="evidence" value="ECO:0007669"/>
    <property type="project" value="InterPro"/>
</dbReference>
<feature type="domain" description="PAC" evidence="3">
    <location>
        <begin position="323"/>
        <end position="376"/>
    </location>
</feature>
<dbReference type="PROSITE" id="PS50883">
    <property type="entry name" value="EAL"/>
    <property type="match status" value="1"/>
</dbReference>
<dbReference type="SMART" id="SM00091">
    <property type="entry name" value="PAS"/>
    <property type="match status" value="2"/>
</dbReference>
<evidence type="ECO:0000313" key="8">
    <source>
        <dbReference type="Proteomes" id="UP000215441"/>
    </source>
</evidence>
<accession>A0A235EIC4</accession>
<comment type="caution">
    <text evidence="7">The sequence shown here is derived from an EMBL/GenBank/DDBJ whole genome shotgun (WGS) entry which is preliminary data.</text>
</comment>
<dbReference type="SMART" id="SM00052">
    <property type="entry name" value="EAL"/>
    <property type="match status" value="1"/>
</dbReference>
<dbReference type="Gene3D" id="6.10.340.10">
    <property type="match status" value="1"/>
</dbReference>
<dbReference type="Proteomes" id="UP000215441">
    <property type="component" value="Unassembled WGS sequence"/>
</dbReference>
<dbReference type="Gene3D" id="3.30.450.20">
    <property type="entry name" value="PAS domain"/>
    <property type="match status" value="2"/>
</dbReference>
<feature type="domain" description="HAMP" evidence="5">
    <location>
        <begin position="197"/>
        <end position="243"/>
    </location>
</feature>
<dbReference type="CDD" id="cd00130">
    <property type="entry name" value="PAS"/>
    <property type="match status" value="1"/>
</dbReference>
<dbReference type="Pfam" id="PF00563">
    <property type="entry name" value="EAL"/>
    <property type="match status" value="1"/>
</dbReference>
<dbReference type="CDD" id="cd01949">
    <property type="entry name" value="GGDEF"/>
    <property type="match status" value="1"/>
</dbReference>
<dbReference type="InterPro" id="IPR000160">
    <property type="entry name" value="GGDEF_dom"/>
</dbReference>
<dbReference type="OrthoDB" id="9813903at2"/>
<dbReference type="EMBL" id="NOIG01000011">
    <property type="protein sequence ID" value="OYD48782.1"/>
    <property type="molecule type" value="Genomic_DNA"/>
</dbReference>
<dbReference type="InterPro" id="IPR003660">
    <property type="entry name" value="HAMP_dom"/>
</dbReference>
<feature type="domain" description="GGDEF" evidence="6">
    <location>
        <begin position="538"/>
        <end position="671"/>
    </location>
</feature>
<dbReference type="AlphaFoldDB" id="A0A235EIC4"/>
<evidence type="ECO:0000313" key="7">
    <source>
        <dbReference type="EMBL" id="OYD48782.1"/>
    </source>
</evidence>
<feature type="domain" description="PAC" evidence="3">
    <location>
        <begin position="454"/>
        <end position="506"/>
    </location>
</feature>
<keyword evidence="1" id="KW-0812">Transmembrane</keyword>
<dbReference type="SUPFAM" id="SSF55785">
    <property type="entry name" value="PYP-like sensor domain (PAS domain)"/>
    <property type="match status" value="2"/>
</dbReference>
<keyword evidence="1" id="KW-1133">Transmembrane helix</keyword>
<organism evidence="7 8">
    <name type="scientific">Acidovorax kalamii</name>
    <dbReference type="NCBI Taxonomy" id="2004485"/>
    <lineage>
        <taxon>Bacteria</taxon>
        <taxon>Pseudomonadati</taxon>
        <taxon>Pseudomonadota</taxon>
        <taxon>Betaproteobacteria</taxon>
        <taxon>Burkholderiales</taxon>
        <taxon>Comamonadaceae</taxon>
        <taxon>Acidovorax</taxon>
    </lineage>
</organism>
<dbReference type="PANTHER" id="PTHR44757:SF4">
    <property type="entry name" value="DIGUANYLATE CYCLASE DGCE-RELATED"/>
    <property type="match status" value="1"/>
</dbReference>
<evidence type="ECO:0000259" key="6">
    <source>
        <dbReference type="PROSITE" id="PS50887"/>
    </source>
</evidence>
<feature type="transmembrane region" description="Helical" evidence="1">
    <location>
        <begin position="20"/>
        <end position="37"/>
    </location>
</feature>
<proteinExistence type="predicted"/>
<dbReference type="SUPFAM" id="SSF141868">
    <property type="entry name" value="EAL domain-like"/>
    <property type="match status" value="1"/>
</dbReference>
<feature type="domain" description="PAS" evidence="2">
    <location>
        <begin position="377"/>
        <end position="433"/>
    </location>
</feature>
<dbReference type="CDD" id="cd01948">
    <property type="entry name" value="EAL"/>
    <property type="match status" value="1"/>
</dbReference>
<dbReference type="InterPro" id="IPR035965">
    <property type="entry name" value="PAS-like_dom_sf"/>
</dbReference>
<keyword evidence="8" id="KW-1185">Reference proteome</keyword>
<dbReference type="InterPro" id="IPR001633">
    <property type="entry name" value="EAL_dom"/>
</dbReference>
<protein>
    <submittedName>
        <fullName evidence="7">Sensor domain-containing diguanylate cyclase</fullName>
    </submittedName>
</protein>
<dbReference type="SMART" id="SM00267">
    <property type="entry name" value="GGDEF"/>
    <property type="match status" value="1"/>
</dbReference>
<dbReference type="PROSITE" id="PS50887">
    <property type="entry name" value="GGDEF"/>
    <property type="match status" value="1"/>
</dbReference>
<dbReference type="InterPro" id="IPR000014">
    <property type="entry name" value="PAS"/>
</dbReference>
<reference evidence="7 8" key="1">
    <citation type="submission" date="2017-07" db="EMBL/GenBank/DDBJ databases">
        <title>Acidovorax KNDSW TSA 6 genome sequence and assembly.</title>
        <authorList>
            <person name="Mayilraj S."/>
        </authorList>
    </citation>
    <scope>NUCLEOTIDE SEQUENCE [LARGE SCALE GENOMIC DNA]</scope>
    <source>
        <strain evidence="7 8">KNDSW-TSA6</strain>
    </source>
</reference>
<dbReference type="PANTHER" id="PTHR44757">
    <property type="entry name" value="DIGUANYLATE CYCLASE DGCP"/>
    <property type="match status" value="1"/>
</dbReference>
<keyword evidence="1" id="KW-0472">Membrane</keyword>
<dbReference type="Pfam" id="PF13426">
    <property type="entry name" value="PAS_9"/>
    <property type="match status" value="1"/>
</dbReference>
<dbReference type="Pfam" id="PF00990">
    <property type="entry name" value="GGDEF"/>
    <property type="match status" value="1"/>
</dbReference>
<dbReference type="Pfam" id="PF08448">
    <property type="entry name" value="PAS_4"/>
    <property type="match status" value="1"/>
</dbReference>
<evidence type="ECO:0000259" key="5">
    <source>
        <dbReference type="PROSITE" id="PS50885"/>
    </source>
</evidence>
<feature type="transmembrane region" description="Helical" evidence="1">
    <location>
        <begin position="168"/>
        <end position="190"/>
    </location>
</feature>
<dbReference type="Gene3D" id="3.30.70.270">
    <property type="match status" value="1"/>
</dbReference>
<dbReference type="InterPro" id="IPR013656">
    <property type="entry name" value="PAS_4"/>
</dbReference>
<dbReference type="InterPro" id="IPR035919">
    <property type="entry name" value="EAL_sf"/>
</dbReference>
<evidence type="ECO:0000259" key="4">
    <source>
        <dbReference type="PROSITE" id="PS50883"/>
    </source>
</evidence>
<dbReference type="PROSITE" id="PS50113">
    <property type="entry name" value="PAC"/>
    <property type="match status" value="2"/>
</dbReference>
<dbReference type="InterPro" id="IPR052155">
    <property type="entry name" value="Biofilm_reg_signaling"/>
</dbReference>
<dbReference type="InterPro" id="IPR043128">
    <property type="entry name" value="Rev_trsase/Diguanyl_cyclase"/>
</dbReference>
<sequence length="953" mass="105295">MTRTANLSTWLLRGTYPRLYIPIVLIILLVSGVRYHYLLQAETEEVHRHATAELRRASDYLLPRLAAVPTADAATLSSILQDGITHLGPGVQALRWVPSESAQQPALPAAEVHAPIPTAPTAPAWFARWLDIPQPLQQSAQRLADGTPGRLSIALQTQPLVDRVWGTVIVQARISALNIFTILFLLTLLLRANARMLRRLAQATDAFRQGYLGTRMEVTGTLESRAMAEAFNDMAGKVQSLVLSLHETQRQQSEQLHFTRQLIDALPLPVFVRDADGTYVDTNRAWQRLFQAQVDPTGTHHASNVPEALAPEHSAQVANAQDNVVAIHPLHPAHQPPLYMAYYEAPFTSTSGALAGTIGTLVDVTERKRAQEALQAEKERAEVTLASIGDGVITTDLAGRIDTLNEAAQLMTGFTAEQAVGRQLDDVFRLYEEPASRNASTAAERDSQPGMLQQATHEVLIHRSGERYAIEYTASPIRQHNGLAVGCVLVFRDVTEARNLRHQISWHARHDPLTGLYNRTALAERLTHALFVARNKGLLLAVCMLDLDHFQAVNDAFGNRVGDRLLKETARRLGAFITPSDAVARMGGDEFVLLLGEQPDIPAIEARLAVLMDQLAAPYAIDNHEVNTTVSIGVAVFPHDNASPDTLLRHADQAMCQAKSFGRNQLHVFDVQHDHAVQTQHTRQTRVAQALHAGELVLHYQPKVNLRTGEIIGLEALLRWQHPQEGLLGPQHLLPLVEDTDLQVELGEWVLRQALAQMRQWTDAGMLWEVSVNIAAPHFHRPNFVPRLKDILHTCLEVSPTRLELEILESAALEDMQYMRSMMQSCQALGVRFALDDFGTGYSSLSYLKRLPAETIKIDQSFVRGILEDGDDLTLVQAIVALAAAFHRHVVAEGVETAEHAARLLELGCERAQGYGIARPMPAHEVLGWARDHAARHAARAVQNAAERRPASA</sequence>